<dbReference type="PIRSF" id="PIRSF002741">
    <property type="entry name" value="MppA"/>
    <property type="match status" value="1"/>
</dbReference>
<dbReference type="InterPro" id="IPR000914">
    <property type="entry name" value="SBP_5_dom"/>
</dbReference>
<comment type="subcellular location">
    <subcellularLocation>
        <location evidence="1">Periplasm</location>
    </subcellularLocation>
</comment>
<sequence>MHAFFLAALSQSRRQFLASVGVGAVAGMIGLGGSTALAADREHTIIVGRSGQINTLDPLRADYNQTNAVISAVYDTLVTYDETTLIGSLATEYAYSDDARSITFTLRSSVKFHDGTALTAKDVAYTLDRLKRLGAGVGSLVSDYKSTTVTDDTHFTINLSNPNLLFLPSLSKIYILNSALVAANAGDNDGQGWLQVHDAGSGPYVVGDQSQAVVIDLFKDYWAHEEGRPQSIVFRRIDESSTLRDELRAGNIDVAFNFAARDAATIAADQALKVVPINTSYQAEVVFNTRVGPTADPKVRKALRMVYDYSGGLRGIRDGFGALANGPLPARLDCRPELPEVKRDLDAARALLAEAGASNLKLKMNFQPVFDMMKQEATLFQSNLREIGVELELEPIAFPNYLASLKDPNSIPQMMLIEDSAQVPDAGVMLVKSYKSDAIGTNRTGYANPEVDKLLDQAVATADDAKRCDLYKQVQTILHNDAVMVDMYGVYLPAAYRVDALAELKPSMLTMGIEPADFRLAKP</sequence>
<name>A0ABR6L159_9HYPH</name>
<dbReference type="Proteomes" id="UP000539538">
    <property type="component" value="Unassembled WGS sequence"/>
</dbReference>
<dbReference type="SUPFAM" id="SSF53850">
    <property type="entry name" value="Periplasmic binding protein-like II"/>
    <property type="match status" value="1"/>
</dbReference>
<evidence type="ECO:0000256" key="3">
    <source>
        <dbReference type="ARBA" id="ARBA00022448"/>
    </source>
</evidence>
<evidence type="ECO:0000256" key="4">
    <source>
        <dbReference type="ARBA" id="ARBA00022729"/>
    </source>
</evidence>
<proteinExistence type="inferred from homology"/>
<dbReference type="RefSeq" id="WP_183262500.1">
    <property type="nucleotide sequence ID" value="NZ_BAAAVZ010000002.1"/>
</dbReference>
<keyword evidence="3" id="KW-0813">Transport</keyword>
<evidence type="ECO:0000313" key="7">
    <source>
        <dbReference type="Proteomes" id="UP000539538"/>
    </source>
</evidence>
<organism evidence="6 7">
    <name type="scientific">Aminobacter niigataensis</name>
    <dbReference type="NCBI Taxonomy" id="83265"/>
    <lineage>
        <taxon>Bacteria</taxon>
        <taxon>Pseudomonadati</taxon>
        <taxon>Pseudomonadota</taxon>
        <taxon>Alphaproteobacteria</taxon>
        <taxon>Hyphomicrobiales</taxon>
        <taxon>Phyllobacteriaceae</taxon>
        <taxon>Aminobacter</taxon>
    </lineage>
</organism>
<dbReference type="Pfam" id="PF00496">
    <property type="entry name" value="SBP_bac_5"/>
    <property type="match status" value="1"/>
</dbReference>
<keyword evidence="7" id="KW-1185">Reference proteome</keyword>
<dbReference type="EMBL" id="JACHOT010000002">
    <property type="protein sequence ID" value="MBB4650368.1"/>
    <property type="molecule type" value="Genomic_DNA"/>
</dbReference>
<evidence type="ECO:0000313" key="6">
    <source>
        <dbReference type="EMBL" id="MBB4650368.1"/>
    </source>
</evidence>
<evidence type="ECO:0000256" key="1">
    <source>
        <dbReference type="ARBA" id="ARBA00004418"/>
    </source>
</evidence>
<protein>
    <submittedName>
        <fullName evidence="6">Peptide/nickel transport system substrate-binding protein</fullName>
    </submittedName>
</protein>
<dbReference type="Gene3D" id="3.90.76.10">
    <property type="entry name" value="Dipeptide-binding Protein, Domain 1"/>
    <property type="match status" value="1"/>
</dbReference>
<feature type="domain" description="Solute-binding protein family 5" evidence="5">
    <location>
        <begin position="85"/>
        <end position="435"/>
    </location>
</feature>
<dbReference type="InterPro" id="IPR030678">
    <property type="entry name" value="Peptide/Ni-bd"/>
</dbReference>
<dbReference type="InterPro" id="IPR039424">
    <property type="entry name" value="SBP_5"/>
</dbReference>
<comment type="similarity">
    <text evidence="2">Belongs to the bacterial solute-binding protein 5 family.</text>
</comment>
<dbReference type="Gene3D" id="3.40.190.10">
    <property type="entry name" value="Periplasmic binding protein-like II"/>
    <property type="match status" value="1"/>
</dbReference>
<dbReference type="PANTHER" id="PTHR30290:SF9">
    <property type="entry name" value="OLIGOPEPTIDE-BINDING PROTEIN APPA"/>
    <property type="match status" value="1"/>
</dbReference>
<keyword evidence="4" id="KW-0732">Signal</keyword>
<evidence type="ECO:0000259" key="5">
    <source>
        <dbReference type="Pfam" id="PF00496"/>
    </source>
</evidence>
<dbReference type="InterPro" id="IPR006311">
    <property type="entry name" value="TAT_signal"/>
</dbReference>
<accession>A0ABR6L159</accession>
<gene>
    <name evidence="6" type="ORF">GGQ99_002123</name>
</gene>
<reference evidence="6 7" key="1">
    <citation type="submission" date="2020-08" db="EMBL/GenBank/DDBJ databases">
        <title>Genomic Encyclopedia of Type Strains, Phase IV (KMG-IV): sequencing the most valuable type-strain genomes for metagenomic binning, comparative biology and taxonomic classification.</title>
        <authorList>
            <person name="Goeker M."/>
        </authorList>
    </citation>
    <scope>NUCLEOTIDE SEQUENCE [LARGE SCALE GENOMIC DNA]</scope>
    <source>
        <strain evidence="6 7">DSM 7050</strain>
    </source>
</reference>
<dbReference type="Gene3D" id="3.10.105.10">
    <property type="entry name" value="Dipeptide-binding Protein, Domain 3"/>
    <property type="match status" value="1"/>
</dbReference>
<dbReference type="CDD" id="cd08512">
    <property type="entry name" value="PBP2_NikA_DppA_OppA_like_7"/>
    <property type="match status" value="1"/>
</dbReference>
<comment type="caution">
    <text evidence="6">The sequence shown here is derived from an EMBL/GenBank/DDBJ whole genome shotgun (WGS) entry which is preliminary data.</text>
</comment>
<evidence type="ECO:0000256" key="2">
    <source>
        <dbReference type="ARBA" id="ARBA00005695"/>
    </source>
</evidence>
<dbReference type="PANTHER" id="PTHR30290">
    <property type="entry name" value="PERIPLASMIC BINDING COMPONENT OF ABC TRANSPORTER"/>
    <property type="match status" value="1"/>
</dbReference>
<dbReference type="PROSITE" id="PS51318">
    <property type="entry name" value="TAT"/>
    <property type="match status" value="1"/>
</dbReference>